<feature type="domain" description="Transketolase N-terminal" evidence="6">
    <location>
        <begin position="13"/>
        <end position="269"/>
    </location>
</feature>
<dbReference type="EMBL" id="JACRTB010000037">
    <property type="protein sequence ID" value="MBC8577572.1"/>
    <property type="molecule type" value="Genomic_DNA"/>
</dbReference>
<organism evidence="7 8">
    <name type="scientific">Yanshouia hominis</name>
    <dbReference type="NCBI Taxonomy" id="2763673"/>
    <lineage>
        <taxon>Bacteria</taxon>
        <taxon>Bacillati</taxon>
        <taxon>Bacillota</taxon>
        <taxon>Clostridia</taxon>
        <taxon>Eubacteriales</taxon>
        <taxon>Oscillospiraceae</taxon>
        <taxon>Yanshouia</taxon>
    </lineage>
</organism>
<evidence type="ECO:0000256" key="1">
    <source>
        <dbReference type="ARBA" id="ARBA00001964"/>
    </source>
</evidence>
<dbReference type="InterPro" id="IPR005474">
    <property type="entry name" value="Transketolase_N"/>
</dbReference>
<dbReference type="Proteomes" id="UP000658131">
    <property type="component" value="Unassembled WGS sequence"/>
</dbReference>
<evidence type="ECO:0000256" key="5">
    <source>
        <dbReference type="ARBA" id="ARBA00023052"/>
    </source>
</evidence>
<evidence type="ECO:0000256" key="2">
    <source>
        <dbReference type="ARBA" id="ARBA00007131"/>
    </source>
</evidence>
<dbReference type="SUPFAM" id="SSF52518">
    <property type="entry name" value="Thiamin diphosphate-binding fold (THDP-binding)"/>
    <property type="match status" value="1"/>
</dbReference>
<keyword evidence="5" id="KW-0786">Thiamine pyrophosphate</keyword>
<dbReference type="InterPro" id="IPR029061">
    <property type="entry name" value="THDP-binding"/>
</dbReference>
<dbReference type="PROSITE" id="PS00801">
    <property type="entry name" value="TRANSKETOLASE_1"/>
    <property type="match status" value="1"/>
</dbReference>
<protein>
    <submittedName>
        <fullName evidence="7">Transketolase</fullName>
    </submittedName>
</protein>
<sequence>MEKEKKQELLAFAADIRTQVVSMISKVGSGHVGGSLSAADLMACLYGGQMCVDPKNPRWDGRDRIVMSKGHAGPVMYAALALKGFFPMEMLNTLNQPPTQLPSHTDRNRTPGVDMTTGSLGQGASTAAGIALALKLSGKEMYTYLILGDGECQEGQVWEAAGFAAAQKLNRLIAFLDYNGKQLDCEIAETLGGDPAFAQKFAAFGWNVIDVLQGNDVEAIWNAIDQAKTYSGEKPTMVVLHTVKGKGWSEAETQESCHSMSVTVAQAAQAAAEFAQQKR</sequence>
<name>A0ABR7NP02_9FIRM</name>
<dbReference type="Gene3D" id="3.40.50.970">
    <property type="match status" value="1"/>
</dbReference>
<reference evidence="7 8" key="1">
    <citation type="submission" date="2020-08" db="EMBL/GenBank/DDBJ databases">
        <title>Genome public.</title>
        <authorList>
            <person name="Liu C."/>
            <person name="Sun Q."/>
        </authorList>
    </citation>
    <scope>NUCLEOTIDE SEQUENCE [LARGE SCALE GENOMIC DNA]</scope>
    <source>
        <strain evidence="7 8">BX1</strain>
    </source>
</reference>
<comment type="similarity">
    <text evidence="2">Belongs to the transketolase family.</text>
</comment>
<comment type="caution">
    <text evidence="7">The sequence shown here is derived from an EMBL/GenBank/DDBJ whole genome shotgun (WGS) entry which is preliminary data.</text>
</comment>
<keyword evidence="3" id="KW-0808">Transferase</keyword>
<keyword evidence="8" id="KW-1185">Reference proteome</keyword>
<evidence type="ECO:0000259" key="6">
    <source>
        <dbReference type="Pfam" id="PF00456"/>
    </source>
</evidence>
<evidence type="ECO:0000256" key="3">
    <source>
        <dbReference type="ARBA" id="ARBA00022679"/>
    </source>
</evidence>
<dbReference type="InterPro" id="IPR049557">
    <property type="entry name" value="Transketolase_CS"/>
</dbReference>
<dbReference type="PANTHER" id="PTHR47514:SF1">
    <property type="entry name" value="TRANSKETOLASE N-TERMINAL SECTION-RELATED"/>
    <property type="match status" value="1"/>
</dbReference>
<dbReference type="Pfam" id="PF00456">
    <property type="entry name" value="Transketolase_N"/>
    <property type="match status" value="1"/>
</dbReference>
<accession>A0ABR7NP02</accession>
<dbReference type="PANTHER" id="PTHR47514">
    <property type="entry name" value="TRANSKETOLASE N-TERMINAL SECTION-RELATED"/>
    <property type="match status" value="1"/>
</dbReference>
<keyword evidence="4" id="KW-0479">Metal-binding</keyword>
<dbReference type="RefSeq" id="WP_262400964.1">
    <property type="nucleotide sequence ID" value="NZ_JACRTB010000037.1"/>
</dbReference>
<evidence type="ECO:0000313" key="7">
    <source>
        <dbReference type="EMBL" id="MBC8577572.1"/>
    </source>
</evidence>
<dbReference type="CDD" id="cd02012">
    <property type="entry name" value="TPP_TK"/>
    <property type="match status" value="1"/>
</dbReference>
<evidence type="ECO:0000256" key="4">
    <source>
        <dbReference type="ARBA" id="ARBA00022723"/>
    </source>
</evidence>
<proteinExistence type="inferred from homology"/>
<evidence type="ECO:0000313" key="8">
    <source>
        <dbReference type="Proteomes" id="UP000658131"/>
    </source>
</evidence>
<gene>
    <name evidence="7" type="ORF">H8717_14320</name>
</gene>
<comment type="cofactor">
    <cofactor evidence="1">
        <name>thiamine diphosphate</name>
        <dbReference type="ChEBI" id="CHEBI:58937"/>
    </cofactor>
</comment>